<evidence type="ECO:0000313" key="1">
    <source>
        <dbReference type="EMBL" id="ABZ08928.1"/>
    </source>
</evidence>
<reference evidence="1" key="1">
    <citation type="journal article" date="2008" name="ISME J.">
        <title>Genomic patterns of recombination, clonal divergence and environment in marine microbial populations.</title>
        <authorList>
            <person name="Konstantinidis K.T."/>
            <person name="Delong E.F."/>
        </authorList>
    </citation>
    <scope>NUCLEOTIDE SEQUENCE</scope>
</reference>
<sequence length="80" mass="9240">MAIWVVANLSLASLIMCNFTHARVDTKLRFHTVDYNIIHILHGAELSHIYTGPIRIKDSFFHNTNLEWSLFLLELKIFAG</sequence>
<dbReference type="EMBL" id="EU016640">
    <property type="protein sequence ID" value="ABZ08928.1"/>
    <property type="molecule type" value="Genomic_DNA"/>
</dbReference>
<gene>
    <name evidence="1" type="ORF">ALOHA_HF4000APKG5N21ctg4g1</name>
</gene>
<name>B3T8L9_9ARCH</name>
<organism evidence="1">
    <name type="scientific">uncultured marine crenarchaeote HF4000_APKG5N21</name>
    <dbReference type="NCBI Taxonomy" id="455593"/>
    <lineage>
        <taxon>Archaea</taxon>
        <taxon>Nitrososphaerota</taxon>
        <taxon>Nitrososphaeria</taxon>
        <taxon>Nitrosopumilales</taxon>
        <taxon>environmental samples</taxon>
    </lineage>
</organism>
<accession>B3T8L9</accession>
<proteinExistence type="predicted"/>
<dbReference type="AlphaFoldDB" id="B3T8L9"/>
<protein>
    <submittedName>
        <fullName evidence="1">Uncharacterized protein</fullName>
    </submittedName>
</protein>